<evidence type="ECO:0008006" key="4">
    <source>
        <dbReference type="Google" id="ProtNLM"/>
    </source>
</evidence>
<evidence type="ECO:0000313" key="2">
    <source>
        <dbReference type="EMBL" id="KTB32264.1"/>
    </source>
</evidence>
<proteinExistence type="predicted"/>
<dbReference type="Pfam" id="PF13430">
    <property type="entry name" value="DUF4112"/>
    <property type="match status" value="1"/>
</dbReference>
<evidence type="ECO:0000256" key="1">
    <source>
        <dbReference type="SAM" id="MobiDB-lite"/>
    </source>
</evidence>
<reference evidence="2 3" key="1">
    <citation type="submission" date="2015-12" db="EMBL/GenBank/DDBJ databases">
        <title>Draft genome sequence of Moniliophthora roreri, the causal agent of frosty pod rot of cacao.</title>
        <authorList>
            <person name="Aime M.C."/>
            <person name="Diaz-Valderrama J.R."/>
            <person name="Kijpornyongpan T."/>
            <person name="Phillips-Mora W."/>
        </authorList>
    </citation>
    <scope>NUCLEOTIDE SEQUENCE [LARGE SCALE GENOMIC DNA]</scope>
    <source>
        <strain evidence="2 3">MCA 2952</strain>
    </source>
</reference>
<protein>
    <recommendedName>
        <fullName evidence="4">Ph domain-containing protein</fullName>
    </recommendedName>
</protein>
<feature type="compositionally biased region" description="Polar residues" evidence="1">
    <location>
        <begin position="236"/>
        <end position="245"/>
    </location>
</feature>
<dbReference type="PANTHER" id="PTHR35519:SF2">
    <property type="entry name" value="PH DOMAIN PROTEIN"/>
    <property type="match status" value="1"/>
</dbReference>
<feature type="region of interest" description="Disordered" evidence="1">
    <location>
        <begin position="175"/>
        <end position="273"/>
    </location>
</feature>
<accession>A0A0W0F7J5</accession>
<dbReference type="PANTHER" id="PTHR35519">
    <property type="entry name" value="MEMBRANE PROTEINS"/>
    <property type="match status" value="1"/>
</dbReference>
<sequence length="273" mass="29196">MSALLSKAGKELFERHLERYAPADPYYEDYTDKKGKQRRRRRAIPPGLSSRDAKILKSVQRRAHYLDKGFSICGFRFGWTFIIGIVPGAGDVAAATLNYVLVVRKAKKAEIPGWLLSRMLMNNAVSAGVGLVPFMGDVFTAVYKTNSRNAALLEEFLRIRGEEFMKLSAAGQDVEAAANPSTSTSKKNGREIAKGVTKGDAEQVKPGSGMGKGKTAPGGITPVVQDQAMGGESGAALNSSGSGKSATRKGFGSFFAGKPKAQGGDKGRFVERV</sequence>
<dbReference type="eggNOG" id="ENOG502S45T">
    <property type="taxonomic scope" value="Eukaryota"/>
</dbReference>
<feature type="compositionally biased region" description="Basic and acidic residues" evidence="1">
    <location>
        <begin position="263"/>
        <end position="273"/>
    </location>
</feature>
<evidence type="ECO:0000313" key="3">
    <source>
        <dbReference type="Proteomes" id="UP000054988"/>
    </source>
</evidence>
<organism evidence="2 3">
    <name type="scientific">Moniliophthora roreri</name>
    <name type="common">Frosty pod rot fungus</name>
    <name type="synonym">Monilia roreri</name>
    <dbReference type="NCBI Taxonomy" id="221103"/>
    <lineage>
        <taxon>Eukaryota</taxon>
        <taxon>Fungi</taxon>
        <taxon>Dikarya</taxon>
        <taxon>Basidiomycota</taxon>
        <taxon>Agaricomycotina</taxon>
        <taxon>Agaricomycetes</taxon>
        <taxon>Agaricomycetidae</taxon>
        <taxon>Agaricales</taxon>
        <taxon>Marasmiineae</taxon>
        <taxon>Marasmiaceae</taxon>
        <taxon>Moniliophthora</taxon>
    </lineage>
</organism>
<feature type="compositionally biased region" description="Basic and acidic residues" evidence="1">
    <location>
        <begin position="188"/>
        <end position="203"/>
    </location>
</feature>
<gene>
    <name evidence="2" type="ORF">WG66_15114</name>
</gene>
<name>A0A0W0F7J5_MONRR</name>
<dbReference type="Proteomes" id="UP000054988">
    <property type="component" value="Unassembled WGS sequence"/>
</dbReference>
<comment type="caution">
    <text evidence="2">The sequence shown here is derived from an EMBL/GenBank/DDBJ whole genome shotgun (WGS) entry which is preliminary data.</text>
</comment>
<dbReference type="EMBL" id="LATX01002242">
    <property type="protein sequence ID" value="KTB32264.1"/>
    <property type="molecule type" value="Genomic_DNA"/>
</dbReference>
<dbReference type="AlphaFoldDB" id="A0A0W0F7J5"/>
<dbReference type="InterPro" id="IPR025187">
    <property type="entry name" value="DUF4112"/>
</dbReference>